<keyword evidence="4" id="KW-1185">Reference proteome</keyword>
<dbReference type="RefSeq" id="WP_101652400.1">
    <property type="nucleotide sequence ID" value="NZ_PGVE01000107.1"/>
</dbReference>
<evidence type="ECO:0000256" key="1">
    <source>
        <dbReference type="ARBA" id="ARBA00007637"/>
    </source>
</evidence>
<protein>
    <submittedName>
        <fullName evidence="3">NAD(P)-dependent oxidoreductase</fullName>
    </submittedName>
</protein>
<reference evidence="3 4" key="1">
    <citation type="submission" date="2017-11" db="EMBL/GenBank/DDBJ databases">
        <title>Comparitive Functional Genomics of Dry Heat Resistant strains isolated from the Viking Spacecraft.</title>
        <authorList>
            <person name="Seuylemezian A."/>
            <person name="Cooper K."/>
            <person name="Vaishampayan P."/>
        </authorList>
    </citation>
    <scope>NUCLEOTIDE SEQUENCE [LARGE SCALE GENOMIC DNA]</scope>
    <source>
        <strain evidence="3 4">V32-6</strain>
    </source>
</reference>
<dbReference type="OrthoDB" id="9771073at2"/>
<comment type="similarity">
    <text evidence="1">Belongs to the NAD(P)-dependent epimerase/dehydratase family.</text>
</comment>
<dbReference type="AlphaFoldDB" id="A0A2N5H6G7"/>
<dbReference type="SUPFAM" id="SSF51735">
    <property type="entry name" value="NAD(P)-binding Rossmann-fold domains"/>
    <property type="match status" value="1"/>
</dbReference>
<dbReference type="InterPro" id="IPR036291">
    <property type="entry name" value="NAD(P)-bd_dom_sf"/>
</dbReference>
<evidence type="ECO:0000259" key="2">
    <source>
        <dbReference type="Pfam" id="PF01370"/>
    </source>
</evidence>
<evidence type="ECO:0000313" key="3">
    <source>
        <dbReference type="EMBL" id="PLS01113.1"/>
    </source>
</evidence>
<proteinExistence type="inferred from homology"/>
<comment type="caution">
    <text evidence="3">The sequence shown here is derived from an EMBL/GenBank/DDBJ whole genome shotgun (WGS) entry which is preliminary data.</text>
</comment>
<dbReference type="Gene3D" id="3.40.50.720">
    <property type="entry name" value="NAD(P)-binding Rossmann-like Domain"/>
    <property type="match status" value="1"/>
</dbReference>
<gene>
    <name evidence="3" type="ORF">CVD27_27415</name>
</gene>
<dbReference type="Pfam" id="PF01370">
    <property type="entry name" value="Epimerase"/>
    <property type="match status" value="1"/>
</dbReference>
<dbReference type="Proteomes" id="UP000234950">
    <property type="component" value="Unassembled WGS sequence"/>
</dbReference>
<name>A0A2N5H6G7_9BACI</name>
<dbReference type="InterPro" id="IPR001509">
    <property type="entry name" value="Epimerase_deHydtase"/>
</dbReference>
<sequence length="306" mass="34173">MKKAIVTGANGYIGSTLIKEMQKNNIEVIAVVRNKDSKNNTLPENVKIVYCELDSISSLIDLVPDNDIDVFYHLAWEGTSGGDRANYQVQLLNAQYACDSAIAAKKLNCKKFICTGTITEKIAENILNIEVKAENTIYGIAKHTAHCLLDVLCKKLDLPFVWARLSNIYGGHNETGNIISYTLQELRKGNKPSFSKAEQPYDLMYVNDAAKALYLLGKEVTSENCYFIGSGSPRILKEYLLALKDVYGNGAELGIGEKPEDGLKYYWEWFDTTDFVRDTKFDAANTFEENILETILGLTNGKMQTT</sequence>
<feature type="domain" description="NAD-dependent epimerase/dehydratase" evidence="2">
    <location>
        <begin position="5"/>
        <end position="220"/>
    </location>
</feature>
<dbReference type="EMBL" id="PGVE01000107">
    <property type="protein sequence ID" value="PLS01113.1"/>
    <property type="molecule type" value="Genomic_DNA"/>
</dbReference>
<evidence type="ECO:0000313" key="4">
    <source>
        <dbReference type="Proteomes" id="UP000234950"/>
    </source>
</evidence>
<organism evidence="3 4">
    <name type="scientific">Neobacillus cucumis</name>
    <dbReference type="NCBI Taxonomy" id="1740721"/>
    <lineage>
        <taxon>Bacteria</taxon>
        <taxon>Bacillati</taxon>
        <taxon>Bacillota</taxon>
        <taxon>Bacilli</taxon>
        <taxon>Bacillales</taxon>
        <taxon>Bacillaceae</taxon>
        <taxon>Neobacillus</taxon>
    </lineage>
</organism>
<accession>A0A2N5H6G7</accession>
<dbReference type="PANTHER" id="PTHR43000">
    <property type="entry name" value="DTDP-D-GLUCOSE 4,6-DEHYDRATASE-RELATED"/>
    <property type="match status" value="1"/>
</dbReference>